<dbReference type="SUPFAM" id="SSF52540">
    <property type="entry name" value="P-loop containing nucleoside triphosphate hydrolases"/>
    <property type="match status" value="1"/>
</dbReference>
<dbReference type="InterPro" id="IPR017871">
    <property type="entry name" value="ABC_transporter-like_CS"/>
</dbReference>
<dbReference type="Pfam" id="PF00005">
    <property type="entry name" value="ABC_tran"/>
    <property type="match status" value="1"/>
</dbReference>
<dbReference type="GO" id="GO:0005524">
    <property type="term" value="F:ATP binding"/>
    <property type="evidence" value="ECO:0007669"/>
    <property type="project" value="UniProtKB-KW"/>
</dbReference>
<keyword evidence="2" id="KW-0547">Nucleotide-binding</keyword>
<dbReference type="GO" id="GO:0016887">
    <property type="term" value="F:ATP hydrolysis activity"/>
    <property type="evidence" value="ECO:0007669"/>
    <property type="project" value="InterPro"/>
</dbReference>
<dbReference type="EMBL" id="QFGA01000001">
    <property type="protein sequence ID" value="TEB08158.1"/>
    <property type="molecule type" value="Genomic_DNA"/>
</dbReference>
<name>A0A4Y7RGM2_9FIRM</name>
<evidence type="ECO:0000256" key="3">
    <source>
        <dbReference type="ARBA" id="ARBA00022840"/>
    </source>
</evidence>
<dbReference type="GO" id="GO:0005886">
    <property type="term" value="C:plasma membrane"/>
    <property type="evidence" value="ECO:0007669"/>
    <property type="project" value="TreeGrafter"/>
</dbReference>
<dbReference type="RefSeq" id="WP_190239873.1">
    <property type="nucleotide sequence ID" value="NZ_QFGA01000001.1"/>
</dbReference>
<dbReference type="PANTHER" id="PTHR24220">
    <property type="entry name" value="IMPORT ATP-BINDING PROTEIN"/>
    <property type="match status" value="1"/>
</dbReference>
<organism evidence="5 6">
    <name type="scientific">Pelotomaculum schinkii</name>
    <dbReference type="NCBI Taxonomy" id="78350"/>
    <lineage>
        <taxon>Bacteria</taxon>
        <taxon>Bacillati</taxon>
        <taxon>Bacillota</taxon>
        <taxon>Clostridia</taxon>
        <taxon>Eubacteriales</taxon>
        <taxon>Desulfotomaculaceae</taxon>
        <taxon>Pelotomaculum</taxon>
    </lineage>
</organism>
<dbReference type="GO" id="GO:0022857">
    <property type="term" value="F:transmembrane transporter activity"/>
    <property type="evidence" value="ECO:0007669"/>
    <property type="project" value="UniProtKB-ARBA"/>
</dbReference>
<sequence>MADILISLRNVERIYGRGSSAVRALSVDRLDIDRGDFVAVTGPSGGGKTTLLNLLGALDRPSRGRVMVAGKDIAGLGEAALCRYRREKVGFVFQSYCLLPTLSALSNVLAPSIPEGYGRRARDRARELLRRVGLNGAEKRLPGELSGGEQQRVAIARALLLDPELILADEPTGNLDSANGAGIIELLKSLHETGKTVLVASHDQRVADACGRVLRLVDGSLVS</sequence>
<feature type="domain" description="ABC transporter" evidence="4">
    <location>
        <begin position="6"/>
        <end position="222"/>
    </location>
</feature>
<dbReference type="AlphaFoldDB" id="A0A4Y7RGM2"/>
<gene>
    <name evidence="5" type="primary">macB_1</name>
    <name evidence="5" type="ORF">Psch_01713</name>
</gene>
<keyword evidence="5" id="KW-0378">Hydrolase</keyword>
<dbReference type="EC" id="3.6.3.-" evidence="5"/>
<accession>A0A4Y7RGM2</accession>
<dbReference type="PANTHER" id="PTHR24220:SF86">
    <property type="entry name" value="ABC TRANSPORTER ABCH.1"/>
    <property type="match status" value="1"/>
</dbReference>
<evidence type="ECO:0000313" key="6">
    <source>
        <dbReference type="Proteomes" id="UP000298324"/>
    </source>
</evidence>
<dbReference type="InterPro" id="IPR027417">
    <property type="entry name" value="P-loop_NTPase"/>
</dbReference>
<evidence type="ECO:0000259" key="4">
    <source>
        <dbReference type="PROSITE" id="PS50893"/>
    </source>
</evidence>
<dbReference type="Proteomes" id="UP000298324">
    <property type="component" value="Unassembled WGS sequence"/>
</dbReference>
<dbReference type="FunFam" id="3.40.50.300:FF:000032">
    <property type="entry name" value="Export ABC transporter ATP-binding protein"/>
    <property type="match status" value="1"/>
</dbReference>
<protein>
    <submittedName>
        <fullName evidence="5">Macrolide export ATP-binding/permease protein MacB</fullName>
        <ecNumber evidence="5">3.6.3.-</ecNumber>
    </submittedName>
</protein>
<dbReference type="InterPro" id="IPR003439">
    <property type="entry name" value="ABC_transporter-like_ATP-bd"/>
</dbReference>
<dbReference type="InterPro" id="IPR015854">
    <property type="entry name" value="ABC_transpr_LolD-like"/>
</dbReference>
<dbReference type="CDD" id="cd03255">
    <property type="entry name" value="ABC_MJ0796_LolCDE_FtsE"/>
    <property type="match status" value="1"/>
</dbReference>
<keyword evidence="6" id="KW-1185">Reference proteome</keyword>
<evidence type="ECO:0000256" key="2">
    <source>
        <dbReference type="ARBA" id="ARBA00022741"/>
    </source>
</evidence>
<dbReference type="PROSITE" id="PS00211">
    <property type="entry name" value="ABC_TRANSPORTER_1"/>
    <property type="match status" value="1"/>
</dbReference>
<reference evidence="5 6" key="1">
    <citation type="journal article" date="2018" name="Environ. Microbiol.">
        <title>Novel energy conservation strategies and behaviour of Pelotomaculum schinkii driving syntrophic propionate catabolism.</title>
        <authorList>
            <person name="Hidalgo-Ahumada C.A.P."/>
            <person name="Nobu M.K."/>
            <person name="Narihiro T."/>
            <person name="Tamaki H."/>
            <person name="Liu W.T."/>
            <person name="Kamagata Y."/>
            <person name="Stams A.J.M."/>
            <person name="Imachi H."/>
            <person name="Sousa D.Z."/>
        </authorList>
    </citation>
    <scope>NUCLEOTIDE SEQUENCE [LARGE SCALE GENOMIC DNA]</scope>
    <source>
        <strain evidence="5 6">HH</strain>
    </source>
</reference>
<dbReference type="InterPro" id="IPR017911">
    <property type="entry name" value="MacB-like_ATP-bd"/>
</dbReference>
<proteinExistence type="predicted"/>
<dbReference type="GO" id="GO:0098796">
    <property type="term" value="C:membrane protein complex"/>
    <property type="evidence" value="ECO:0007669"/>
    <property type="project" value="UniProtKB-ARBA"/>
</dbReference>
<dbReference type="SMART" id="SM00382">
    <property type="entry name" value="AAA"/>
    <property type="match status" value="1"/>
</dbReference>
<keyword evidence="3 5" id="KW-0067">ATP-binding</keyword>
<comment type="caution">
    <text evidence="5">The sequence shown here is derived from an EMBL/GenBank/DDBJ whole genome shotgun (WGS) entry which is preliminary data.</text>
</comment>
<dbReference type="Gene3D" id="3.40.50.300">
    <property type="entry name" value="P-loop containing nucleotide triphosphate hydrolases"/>
    <property type="match status" value="1"/>
</dbReference>
<evidence type="ECO:0000313" key="5">
    <source>
        <dbReference type="EMBL" id="TEB08158.1"/>
    </source>
</evidence>
<evidence type="ECO:0000256" key="1">
    <source>
        <dbReference type="ARBA" id="ARBA00022448"/>
    </source>
</evidence>
<dbReference type="PROSITE" id="PS50893">
    <property type="entry name" value="ABC_TRANSPORTER_2"/>
    <property type="match status" value="1"/>
</dbReference>
<dbReference type="InterPro" id="IPR003593">
    <property type="entry name" value="AAA+_ATPase"/>
</dbReference>
<keyword evidence="1" id="KW-0813">Transport</keyword>